<feature type="compositionally biased region" description="Basic and acidic residues" evidence="4">
    <location>
        <begin position="504"/>
        <end position="538"/>
    </location>
</feature>
<gene>
    <name evidence="5" type="ORF">PLOB_00002956</name>
</gene>
<dbReference type="InterPro" id="IPR019179">
    <property type="entry name" value="CC149"/>
</dbReference>
<sequence length="585" mass="66505">MTLARSEREWTILVNEYNVCKKKLNSKREALKILTSDLELCQRERDIYKSKIKQLLKEVEDYKRKEREQENKQADKNNAQTPTKKRGASFCGQSVWEQELQNVRERKQKTLSQLLCESRGENKALIKDLAELRQLYRDAQEDIQLLHDALAKQNNCNCGLKAGTNGMDPRQDLISQLERNQEKLVELEREKLAISDEKAEIAMERDHYKDKSDRLNTQLNFILGADDRRLVDIDSVLMENRYLKEQIKQLKEEKSMAVSALARYKNSFEKRKNKILQAQYPGSPVSTNKHAMPSLISDFVGHLAHIGSSSKPSTVADLQFLANSLSETLSEKDTALQHLRSANKILGHRVAELEKKLKTLEVSGLWSLQGHRGYGSTEADMLSKEVVYDRLQALIPEEERRTNGNSKNHETVEHVNRRSEPDSPSSPGWGGAPGSPGFELSSYQGEVEEGVLVNVTGSPIDTLEELGCVELDYVDSDEVDDILGEQTPVQVHSGSPQDEEEQQEEKPCREEDVKSPEEHSTDETSDFGRCEESNHVQDNENSLKLTSLKIHYHTDNTQDNNEDPYENTLSDLQLADLLKTINSSD</sequence>
<feature type="region of interest" description="Disordered" evidence="4">
    <location>
        <begin position="397"/>
        <end position="441"/>
    </location>
</feature>
<name>A0ABN8N9V2_9CNID</name>
<comment type="similarity">
    <text evidence="1">Belongs to the CCDC149 family.</text>
</comment>
<accession>A0ABN8N9V2</accession>
<dbReference type="PANTHER" id="PTHR21682:SF2">
    <property type="entry name" value="COILED-COIL DOMAIN-CONTAINING PROTEIN 149"/>
    <property type="match status" value="1"/>
</dbReference>
<comment type="caution">
    <text evidence="5">The sequence shown here is derived from an EMBL/GenBank/DDBJ whole genome shotgun (WGS) entry which is preliminary data.</text>
</comment>
<dbReference type="Pfam" id="PF09789">
    <property type="entry name" value="CC149"/>
    <property type="match status" value="1"/>
</dbReference>
<feature type="coiled-coil region" evidence="3">
    <location>
        <begin position="336"/>
        <end position="363"/>
    </location>
</feature>
<feature type="compositionally biased region" description="Basic and acidic residues" evidence="4">
    <location>
        <begin position="397"/>
        <end position="421"/>
    </location>
</feature>
<reference evidence="5 6" key="1">
    <citation type="submission" date="2022-05" db="EMBL/GenBank/DDBJ databases">
        <authorList>
            <consortium name="Genoscope - CEA"/>
            <person name="William W."/>
        </authorList>
    </citation>
    <scope>NUCLEOTIDE SEQUENCE [LARGE SCALE GENOMIC DNA]</scope>
</reference>
<keyword evidence="6" id="KW-1185">Reference proteome</keyword>
<keyword evidence="2 3" id="KW-0175">Coiled coil</keyword>
<evidence type="ECO:0000256" key="4">
    <source>
        <dbReference type="SAM" id="MobiDB-lite"/>
    </source>
</evidence>
<feature type="compositionally biased region" description="Polar residues" evidence="4">
    <location>
        <begin position="487"/>
        <end position="496"/>
    </location>
</feature>
<feature type="region of interest" description="Disordered" evidence="4">
    <location>
        <begin position="65"/>
        <end position="89"/>
    </location>
</feature>
<evidence type="ECO:0000256" key="2">
    <source>
        <dbReference type="ARBA" id="ARBA00023054"/>
    </source>
</evidence>
<protein>
    <submittedName>
        <fullName evidence="5">Uncharacterized protein</fullName>
    </submittedName>
</protein>
<evidence type="ECO:0000256" key="3">
    <source>
        <dbReference type="SAM" id="Coils"/>
    </source>
</evidence>
<evidence type="ECO:0000313" key="5">
    <source>
        <dbReference type="EMBL" id="CAH3043501.1"/>
    </source>
</evidence>
<evidence type="ECO:0000313" key="6">
    <source>
        <dbReference type="Proteomes" id="UP001159405"/>
    </source>
</evidence>
<feature type="compositionally biased region" description="Basic and acidic residues" evidence="4">
    <location>
        <begin position="65"/>
        <end position="75"/>
    </location>
</feature>
<feature type="region of interest" description="Disordered" evidence="4">
    <location>
        <begin position="487"/>
        <end position="545"/>
    </location>
</feature>
<feature type="coiled-coil region" evidence="3">
    <location>
        <begin position="233"/>
        <end position="267"/>
    </location>
</feature>
<dbReference type="PANTHER" id="PTHR21682">
    <property type="entry name" value="COILED-COIL DOMAIN-CONTAINING PROTEIN 149"/>
    <property type="match status" value="1"/>
</dbReference>
<evidence type="ECO:0000256" key="1">
    <source>
        <dbReference type="ARBA" id="ARBA00005872"/>
    </source>
</evidence>
<dbReference type="EMBL" id="CALNXK010000011">
    <property type="protein sequence ID" value="CAH3043501.1"/>
    <property type="molecule type" value="Genomic_DNA"/>
</dbReference>
<organism evidence="5 6">
    <name type="scientific">Porites lobata</name>
    <dbReference type="NCBI Taxonomy" id="104759"/>
    <lineage>
        <taxon>Eukaryota</taxon>
        <taxon>Metazoa</taxon>
        <taxon>Cnidaria</taxon>
        <taxon>Anthozoa</taxon>
        <taxon>Hexacorallia</taxon>
        <taxon>Scleractinia</taxon>
        <taxon>Fungiina</taxon>
        <taxon>Poritidae</taxon>
        <taxon>Porites</taxon>
    </lineage>
</organism>
<dbReference type="Proteomes" id="UP001159405">
    <property type="component" value="Unassembled WGS sequence"/>
</dbReference>
<proteinExistence type="inferred from homology"/>